<evidence type="ECO:0000313" key="11">
    <source>
        <dbReference type="EMBL" id="QAR33405.1"/>
    </source>
</evidence>
<sequence>MGKLIKLIESVTEWVGKAFSFSIYALLVVVVYEVISRKVFGKPTVWAFDLSNMLYGVMFLMGFGYTLKHKMHVGIDIITAKLNPKAQGWIAAVSYLVLFFPFIILAIQASTLFALQSWQGLERVQSPWGAPVYHFKTFLPVGFCFLLLQGIAEFLKAIQRIRGVEA</sequence>
<name>A0A410JZ98_9BACT</name>
<evidence type="ECO:0000256" key="2">
    <source>
        <dbReference type="ARBA" id="ARBA00022448"/>
    </source>
</evidence>
<dbReference type="KEGG" id="gtl:EP073_08330"/>
<evidence type="ECO:0000256" key="1">
    <source>
        <dbReference type="ARBA" id="ARBA00004429"/>
    </source>
</evidence>
<dbReference type="GO" id="GO:0005886">
    <property type="term" value="C:plasma membrane"/>
    <property type="evidence" value="ECO:0007669"/>
    <property type="project" value="UniProtKB-SubCell"/>
</dbReference>
<dbReference type="RefSeq" id="WP_128466691.1">
    <property type="nucleotide sequence ID" value="NZ_CP035108.1"/>
</dbReference>
<evidence type="ECO:0000256" key="9">
    <source>
        <dbReference type="SAM" id="Phobius"/>
    </source>
</evidence>
<keyword evidence="4" id="KW-0997">Cell inner membrane</keyword>
<gene>
    <name evidence="11" type="ORF">EP073_08330</name>
</gene>
<feature type="transmembrane region" description="Helical" evidence="9">
    <location>
        <begin position="21"/>
        <end position="40"/>
    </location>
</feature>
<reference evidence="11 12" key="1">
    <citation type="submission" date="2019-01" db="EMBL/GenBank/DDBJ databases">
        <title>Geovibrio thiophilus DSM 11263, complete genome.</title>
        <authorList>
            <person name="Spring S."/>
            <person name="Bunk B."/>
            <person name="Sproer C."/>
        </authorList>
    </citation>
    <scope>NUCLEOTIDE SEQUENCE [LARGE SCALE GENOMIC DNA]</scope>
    <source>
        <strain evidence="11 12">DSM 11263</strain>
    </source>
</reference>
<keyword evidence="5 9" id="KW-0812">Transmembrane</keyword>
<feature type="transmembrane region" description="Helical" evidence="9">
    <location>
        <begin position="133"/>
        <end position="152"/>
    </location>
</feature>
<comment type="subcellular location">
    <subcellularLocation>
        <location evidence="1">Cell inner membrane</location>
        <topology evidence="1">Multi-pass membrane protein</topology>
    </subcellularLocation>
</comment>
<feature type="transmembrane region" description="Helical" evidence="9">
    <location>
        <begin position="46"/>
        <end position="67"/>
    </location>
</feature>
<dbReference type="InterPro" id="IPR055348">
    <property type="entry name" value="DctQ"/>
</dbReference>
<evidence type="ECO:0000256" key="4">
    <source>
        <dbReference type="ARBA" id="ARBA00022519"/>
    </source>
</evidence>
<accession>A0A410JZ98</accession>
<evidence type="ECO:0000259" key="10">
    <source>
        <dbReference type="Pfam" id="PF04290"/>
    </source>
</evidence>
<dbReference type="EMBL" id="CP035108">
    <property type="protein sequence ID" value="QAR33405.1"/>
    <property type="molecule type" value="Genomic_DNA"/>
</dbReference>
<proteinExistence type="inferred from homology"/>
<evidence type="ECO:0000256" key="5">
    <source>
        <dbReference type="ARBA" id="ARBA00022692"/>
    </source>
</evidence>
<evidence type="ECO:0000256" key="7">
    <source>
        <dbReference type="ARBA" id="ARBA00023136"/>
    </source>
</evidence>
<keyword evidence="3" id="KW-1003">Cell membrane</keyword>
<dbReference type="PANTHER" id="PTHR35011:SF4">
    <property type="entry name" value="SLL1102 PROTEIN"/>
    <property type="match status" value="1"/>
</dbReference>
<dbReference type="InterPro" id="IPR007387">
    <property type="entry name" value="TRAP_DctQ"/>
</dbReference>
<keyword evidence="2" id="KW-0813">Transport</keyword>
<organism evidence="11 12">
    <name type="scientific">Geovibrio thiophilus</name>
    <dbReference type="NCBI Taxonomy" id="139438"/>
    <lineage>
        <taxon>Bacteria</taxon>
        <taxon>Pseudomonadati</taxon>
        <taxon>Deferribacterota</taxon>
        <taxon>Deferribacteres</taxon>
        <taxon>Deferribacterales</taxon>
        <taxon>Geovibrionaceae</taxon>
        <taxon>Geovibrio</taxon>
    </lineage>
</organism>
<evidence type="ECO:0000313" key="12">
    <source>
        <dbReference type="Proteomes" id="UP000287502"/>
    </source>
</evidence>
<protein>
    <submittedName>
        <fullName evidence="11">TRAP transporter small permease subunit</fullName>
    </submittedName>
</protein>
<evidence type="ECO:0000256" key="8">
    <source>
        <dbReference type="ARBA" id="ARBA00038436"/>
    </source>
</evidence>
<feature type="transmembrane region" description="Helical" evidence="9">
    <location>
        <begin position="88"/>
        <end position="113"/>
    </location>
</feature>
<dbReference type="AlphaFoldDB" id="A0A410JZ98"/>
<keyword evidence="6 9" id="KW-1133">Transmembrane helix</keyword>
<comment type="similarity">
    <text evidence="8">Belongs to the TRAP transporter small permease family.</text>
</comment>
<keyword evidence="7 9" id="KW-0472">Membrane</keyword>
<evidence type="ECO:0000256" key="3">
    <source>
        <dbReference type="ARBA" id="ARBA00022475"/>
    </source>
</evidence>
<dbReference type="PANTHER" id="PTHR35011">
    <property type="entry name" value="2,3-DIKETO-L-GULONATE TRAP TRANSPORTER SMALL PERMEASE PROTEIN YIAM"/>
    <property type="match status" value="1"/>
</dbReference>
<dbReference type="Pfam" id="PF04290">
    <property type="entry name" value="DctQ"/>
    <property type="match status" value="1"/>
</dbReference>
<dbReference type="Proteomes" id="UP000287502">
    <property type="component" value="Chromosome"/>
</dbReference>
<feature type="domain" description="Tripartite ATP-independent periplasmic transporters DctQ component" evidence="10">
    <location>
        <begin position="26"/>
        <end position="159"/>
    </location>
</feature>
<dbReference type="OrthoDB" id="9794346at2"/>
<evidence type="ECO:0000256" key="6">
    <source>
        <dbReference type="ARBA" id="ARBA00022989"/>
    </source>
</evidence>
<keyword evidence="12" id="KW-1185">Reference proteome</keyword>